<evidence type="ECO:0000256" key="6">
    <source>
        <dbReference type="ARBA" id="ARBA00023136"/>
    </source>
</evidence>
<dbReference type="InterPro" id="IPR000531">
    <property type="entry name" value="Beta-barrel_TonB"/>
</dbReference>
<dbReference type="PROSITE" id="PS52016">
    <property type="entry name" value="TONB_DEPENDENT_REC_3"/>
    <property type="match status" value="1"/>
</dbReference>
<evidence type="ECO:0000259" key="10">
    <source>
        <dbReference type="Pfam" id="PF00593"/>
    </source>
</evidence>
<protein>
    <submittedName>
        <fullName evidence="12">Putative TonB-dependent receptor</fullName>
    </submittedName>
</protein>
<dbReference type="Proteomes" id="UP000033121">
    <property type="component" value="Unassembled WGS sequence"/>
</dbReference>
<evidence type="ECO:0000256" key="4">
    <source>
        <dbReference type="ARBA" id="ARBA00022692"/>
    </source>
</evidence>
<dbReference type="SUPFAM" id="SSF56935">
    <property type="entry name" value="Porins"/>
    <property type="match status" value="1"/>
</dbReference>
<evidence type="ECO:0000256" key="7">
    <source>
        <dbReference type="ARBA" id="ARBA00023237"/>
    </source>
</evidence>
<keyword evidence="12" id="KW-0675">Receptor</keyword>
<evidence type="ECO:0000256" key="5">
    <source>
        <dbReference type="ARBA" id="ARBA00023077"/>
    </source>
</evidence>
<dbReference type="STRING" id="1220578.FPE01S_01_17150"/>
<evidence type="ECO:0000256" key="9">
    <source>
        <dbReference type="RuleBase" id="RU003357"/>
    </source>
</evidence>
<evidence type="ECO:0000256" key="3">
    <source>
        <dbReference type="ARBA" id="ARBA00022452"/>
    </source>
</evidence>
<dbReference type="GO" id="GO:0009279">
    <property type="term" value="C:cell outer membrane"/>
    <property type="evidence" value="ECO:0007669"/>
    <property type="project" value="UniProtKB-SubCell"/>
</dbReference>
<feature type="domain" description="TonB-dependent receptor plug" evidence="11">
    <location>
        <begin position="227"/>
        <end position="357"/>
    </location>
</feature>
<keyword evidence="3 8" id="KW-1134">Transmembrane beta strand</keyword>
<evidence type="ECO:0000313" key="12">
    <source>
        <dbReference type="EMBL" id="GAO42699.1"/>
    </source>
</evidence>
<keyword evidence="4 8" id="KW-0812">Transmembrane</keyword>
<dbReference type="OrthoDB" id="9768177at2"/>
<evidence type="ECO:0000256" key="2">
    <source>
        <dbReference type="ARBA" id="ARBA00022448"/>
    </source>
</evidence>
<dbReference type="InterPro" id="IPR039426">
    <property type="entry name" value="TonB-dep_rcpt-like"/>
</dbReference>
<dbReference type="SUPFAM" id="SSF49464">
    <property type="entry name" value="Carboxypeptidase regulatory domain-like"/>
    <property type="match status" value="1"/>
</dbReference>
<gene>
    <name evidence="12" type="ORF">FPE01S_01_17150</name>
</gene>
<dbReference type="Pfam" id="PF00593">
    <property type="entry name" value="TonB_dep_Rec_b-barrel"/>
    <property type="match status" value="1"/>
</dbReference>
<dbReference type="InterPro" id="IPR037066">
    <property type="entry name" value="Plug_dom_sf"/>
</dbReference>
<dbReference type="NCBIfam" id="TIGR04057">
    <property type="entry name" value="SusC_RagA_signa"/>
    <property type="match status" value="1"/>
</dbReference>
<dbReference type="InterPro" id="IPR012910">
    <property type="entry name" value="Plug_dom"/>
</dbReference>
<accession>A0A0E9MYN0</accession>
<keyword evidence="13" id="KW-1185">Reference proteome</keyword>
<dbReference type="Gene3D" id="2.60.40.1120">
    <property type="entry name" value="Carboxypeptidase-like, regulatory domain"/>
    <property type="match status" value="1"/>
</dbReference>
<dbReference type="InterPro" id="IPR023996">
    <property type="entry name" value="TonB-dep_OMP_SusC/RagA"/>
</dbReference>
<comment type="caution">
    <text evidence="12">The sequence shown here is derived from an EMBL/GenBank/DDBJ whole genome shotgun (WGS) entry which is preliminary data.</text>
</comment>
<evidence type="ECO:0000259" key="11">
    <source>
        <dbReference type="Pfam" id="PF07715"/>
    </source>
</evidence>
<dbReference type="Pfam" id="PF07715">
    <property type="entry name" value="Plug"/>
    <property type="match status" value="1"/>
</dbReference>
<dbReference type="InterPro" id="IPR023997">
    <property type="entry name" value="TonB-dep_OMP_SusC/RagA_CS"/>
</dbReference>
<keyword evidence="2 8" id="KW-0813">Transport</keyword>
<dbReference type="InterPro" id="IPR036942">
    <property type="entry name" value="Beta-barrel_TonB_sf"/>
</dbReference>
<keyword evidence="7 8" id="KW-0998">Cell outer membrane</keyword>
<evidence type="ECO:0000256" key="1">
    <source>
        <dbReference type="ARBA" id="ARBA00004571"/>
    </source>
</evidence>
<dbReference type="AlphaFoldDB" id="A0A0E9MYN0"/>
<sequence length="1162" mass="126162">MQFIATGSPLAQHQGPGTLLTKTLLVMRLTILLLIVTMLQARAAGYSQTVSLKEKNAKLESVFKKIEKQTGFYFWYEIKSIQDAPRINIDLNNLPLNEALNKCLTNLPFEYTIVDKTIVIRNKPAATPPALVAVIPLELTGRIVDENQNGLAGASVKVKGTDIGTATDADGRFSLTVTRREGTLVISFVGYEQVEIPMNSPLDRIVLQRKISAAEEIVVIGYGAVKQRNLTGAVSSIKSKDMNTSVNANFQQALQGKAAGVQVIQPTGQPGAGVRVQIRSNPSAANAGVLYVIDGVPVNDAAGQPSMGGNVGGSKYGYGGVDKSPLNFINPNDIASIEILKDASAASIYGARAGAGVVLITTKKGVEGKAKIDYMGSYGIQRVDKMYPVYGAKDYMTQRNLLREEMWYRDNKIAPFYGTVDAGTVNPYTPVYSQAEIDAASNADKTATEAITQSGYTQQHNLSLSGGNGKTSYFASGNYFDQKGVIIGTGYQRYNGRINIDQVVSEKIKLGASVILSNSNADNTITGGQNENGGIVTAAIYWAPNIPLQNPDGSYPLSPYYPNIPNPISYGTVTDKTASNRSLASAYGEWKIITGLKARAKFSYDHSSSKRSTYFPRTFYYGQQANGAASIAESEAKSKLLEYTFSYDKAIGTSHNISAVAGYNYQQTNWEGFNAANQNFLSDVVLYYNLGSGQALRPTVGSSRAQTTWASYFARAIYTYNGNITLQASIRRDGSSVFADNKKWGYFPGVSAGWVLSDESFMPNLNAVSFLKLRAGYGETGNSEFGASAFQQYGTAQSPLFGTGAVNSGLILTRDANPNLTWETAGELNIGLDLGFFNNRLSASVDYFNKTIRNLITFVPYPSGFIINGVYRNSGKTRSTGYDIALQSKNIVAKKSGGLTWSTTINFSHYLNYWVERSPEALAVLNKYEVASGRDALFNPIFGIGSEGIFKGGTGKEPGQMAGMLPGGIILRDIHGYDASGNLTGPDGAITAADMTYLGNGDPRFNFGFGNQFTFKNFDLNIFMSGLVQKKWSPYANGRAQENTTNSFGFNAMPVSSTRWTFANPDGNFPTALSDSKYVGYQNSADYWLVDGSFLRCRNITLGYTMPRTLMAKQKLFTNVRLSFDVQNPFTFTSYPGLDPELNTDNFYPLIKSYVFGLNVGF</sequence>
<reference evidence="12 13" key="1">
    <citation type="submission" date="2015-04" db="EMBL/GenBank/DDBJ databases">
        <title>Whole genome shotgun sequence of Flavihumibacter petaseus NBRC 106054.</title>
        <authorList>
            <person name="Miyazawa S."/>
            <person name="Hosoyama A."/>
            <person name="Hashimoto M."/>
            <person name="Noguchi M."/>
            <person name="Tsuchikane K."/>
            <person name="Ohji S."/>
            <person name="Yamazoe A."/>
            <person name="Ichikawa N."/>
            <person name="Kimura A."/>
            <person name="Fujita N."/>
        </authorList>
    </citation>
    <scope>NUCLEOTIDE SEQUENCE [LARGE SCALE GENOMIC DNA]</scope>
    <source>
        <strain evidence="12 13">NBRC 106054</strain>
    </source>
</reference>
<dbReference type="EMBL" id="BBWV01000001">
    <property type="protein sequence ID" value="GAO42699.1"/>
    <property type="molecule type" value="Genomic_DNA"/>
</dbReference>
<evidence type="ECO:0000256" key="8">
    <source>
        <dbReference type="PROSITE-ProRule" id="PRU01360"/>
    </source>
</evidence>
<dbReference type="Pfam" id="PF13715">
    <property type="entry name" value="CarbopepD_reg_2"/>
    <property type="match status" value="1"/>
</dbReference>
<keyword evidence="6 8" id="KW-0472">Membrane</keyword>
<organism evidence="12 13">
    <name type="scientific">Flavihumibacter petaseus NBRC 106054</name>
    <dbReference type="NCBI Taxonomy" id="1220578"/>
    <lineage>
        <taxon>Bacteria</taxon>
        <taxon>Pseudomonadati</taxon>
        <taxon>Bacteroidota</taxon>
        <taxon>Chitinophagia</taxon>
        <taxon>Chitinophagales</taxon>
        <taxon>Chitinophagaceae</taxon>
        <taxon>Flavihumibacter</taxon>
    </lineage>
</organism>
<proteinExistence type="inferred from homology"/>
<evidence type="ECO:0000313" key="13">
    <source>
        <dbReference type="Proteomes" id="UP000033121"/>
    </source>
</evidence>
<feature type="domain" description="TonB-dependent receptor-like beta-barrel" evidence="10">
    <location>
        <begin position="551"/>
        <end position="1128"/>
    </location>
</feature>
<dbReference type="Gene3D" id="2.40.170.20">
    <property type="entry name" value="TonB-dependent receptor, beta-barrel domain"/>
    <property type="match status" value="1"/>
</dbReference>
<comment type="similarity">
    <text evidence="8 9">Belongs to the TonB-dependent receptor family.</text>
</comment>
<dbReference type="InterPro" id="IPR008969">
    <property type="entry name" value="CarboxyPept-like_regulatory"/>
</dbReference>
<dbReference type="Gene3D" id="2.170.130.10">
    <property type="entry name" value="TonB-dependent receptor, plug domain"/>
    <property type="match status" value="1"/>
</dbReference>
<comment type="subcellular location">
    <subcellularLocation>
        <location evidence="1 8">Cell outer membrane</location>
        <topology evidence="1 8">Multi-pass membrane protein</topology>
    </subcellularLocation>
</comment>
<keyword evidence="5 9" id="KW-0798">TonB box</keyword>
<dbReference type="NCBIfam" id="TIGR04056">
    <property type="entry name" value="OMP_RagA_SusC"/>
    <property type="match status" value="1"/>
</dbReference>
<name>A0A0E9MYN0_9BACT</name>